<evidence type="ECO:0000256" key="1">
    <source>
        <dbReference type="SAM" id="Phobius"/>
    </source>
</evidence>
<feature type="transmembrane region" description="Helical" evidence="1">
    <location>
        <begin position="20"/>
        <end position="40"/>
    </location>
</feature>
<proteinExistence type="predicted"/>
<name>A0ABR9B6X3_9RHOO</name>
<dbReference type="Proteomes" id="UP000603602">
    <property type="component" value="Unassembled WGS sequence"/>
</dbReference>
<feature type="transmembrane region" description="Helical" evidence="1">
    <location>
        <begin position="287"/>
        <end position="307"/>
    </location>
</feature>
<dbReference type="RefSeq" id="WP_187716922.1">
    <property type="nucleotide sequence ID" value="NZ_JACTAH010000001.1"/>
</dbReference>
<sequence>MLHRFAPALHATGRFLREVGGVYLTLLRVMVPALVVVKALDMAGATAWLAQGLSPLMQLVGLPDAMGIVWAAGMLVNIYTALVVYVDVAASVPLSVAQASVLGTMILVAHSLPVEGAVARATGVAWGATLALRLGGALVLGALLNLAYRAGDFLQQPARLLWQPAARADTLAAWALEQAQMLVMVFFIIAALMALLRLLRALGIERLMHALLAPLLRVIGIGREAANVTIIGATLGISFGAGLLIREARSGQLSRRDIFLTMSFLGLCHSLIEDTLLIVLIGADLSAILWARLAFAVLVTAALARLLRNERASPDIAAKTP</sequence>
<gene>
    <name evidence="2" type="ORF">IFO67_04465</name>
</gene>
<feature type="transmembrane region" description="Helical" evidence="1">
    <location>
        <begin position="61"/>
        <end position="86"/>
    </location>
</feature>
<keyword evidence="1" id="KW-0812">Transmembrane</keyword>
<dbReference type="EMBL" id="JACYTO010000001">
    <property type="protein sequence ID" value="MBD8502126.1"/>
    <property type="molecule type" value="Genomic_DNA"/>
</dbReference>
<comment type="caution">
    <text evidence="2">The sequence shown here is derived from an EMBL/GenBank/DDBJ whole genome shotgun (WGS) entry which is preliminary data.</text>
</comment>
<feature type="transmembrane region" description="Helical" evidence="1">
    <location>
        <begin position="228"/>
        <end position="246"/>
    </location>
</feature>
<organism evidence="2 3">
    <name type="scientific">Thauera sedimentorum</name>
    <dbReference type="NCBI Taxonomy" id="2767595"/>
    <lineage>
        <taxon>Bacteria</taxon>
        <taxon>Pseudomonadati</taxon>
        <taxon>Pseudomonadota</taxon>
        <taxon>Betaproteobacteria</taxon>
        <taxon>Rhodocyclales</taxon>
        <taxon>Zoogloeaceae</taxon>
        <taxon>Thauera</taxon>
    </lineage>
</organism>
<feature type="transmembrane region" description="Helical" evidence="1">
    <location>
        <begin position="258"/>
        <end position="281"/>
    </location>
</feature>
<keyword evidence="1" id="KW-1133">Transmembrane helix</keyword>
<evidence type="ECO:0000313" key="2">
    <source>
        <dbReference type="EMBL" id="MBD8502126.1"/>
    </source>
</evidence>
<accession>A0ABR9B6X3</accession>
<reference evidence="3" key="1">
    <citation type="submission" date="2023-07" db="EMBL/GenBank/DDBJ databases">
        <title>Thauera sp. CAU 1555 isolated from sand of Yaerae Beach.</title>
        <authorList>
            <person name="Kim W."/>
        </authorList>
    </citation>
    <scope>NUCLEOTIDE SEQUENCE [LARGE SCALE GENOMIC DNA]</scope>
    <source>
        <strain evidence="3">CAU 1555</strain>
    </source>
</reference>
<feature type="transmembrane region" description="Helical" evidence="1">
    <location>
        <begin position="124"/>
        <end position="148"/>
    </location>
</feature>
<feature type="transmembrane region" description="Helical" evidence="1">
    <location>
        <begin position="179"/>
        <end position="199"/>
    </location>
</feature>
<evidence type="ECO:0000313" key="3">
    <source>
        <dbReference type="Proteomes" id="UP000603602"/>
    </source>
</evidence>
<protein>
    <recommendedName>
        <fullName evidence="4">Nucleoside recognition family protein</fullName>
    </recommendedName>
</protein>
<feature type="transmembrane region" description="Helical" evidence="1">
    <location>
        <begin position="92"/>
        <end position="112"/>
    </location>
</feature>
<keyword evidence="1" id="KW-0472">Membrane</keyword>
<keyword evidence="3" id="KW-1185">Reference proteome</keyword>
<evidence type="ECO:0008006" key="4">
    <source>
        <dbReference type="Google" id="ProtNLM"/>
    </source>
</evidence>